<dbReference type="RefSeq" id="XP_011310868.1">
    <property type="nucleotide sequence ID" value="XM_011312566.1"/>
</dbReference>
<evidence type="ECO:0000313" key="6">
    <source>
        <dbReference type="Proteomes" id="UP000694866"/>
    </source>
</evidence>
<dbReference type="PANTHER" id="PTHR14430">
    <property type="entry name" value="RABIN3-RELATED"/>
    <property type="match status" value="1"/>
</dbReference>
<proteinExistence type="inferred from homology"/>
<feature type="region of interest" description="Disordered" evidence="4">
    <location>
        <begin position="1"/>
        <end position="71"/>
    </location>
</feature>
<feature type="region of interest" description="Disordered" evidence="4">
    <location>
        <begin position="287"/>
        <end position="376"/>
    </location>
</feature>
<protein>
    <submittedName>
        <fullName evidence="7 8">Guanine nucleotide exchange factor for Rab-3A</fullName>
    </submittedName>
</protein>
<feature type="compositionally biased region" description="Basic and acidic residues" evidence="4">
    <location>
        <begin position="364"/>
        <end position="376"/>
    </location>
</feature>
<evidence type="ECO:0000256" key="4">
    <source>
        <dbReference type="SAM" id="MobiDB-lite"/>
    </source>
</evidence>
<feature type="compositionally biased region" description="Acidic residues" evidence="4">
    <location>
        <begin position="42"/>
        <end position="59"/>
    </location>
</feature>
<dbReference type="GO" id="GO:0070319">
    <property type="term" value="C:Golgi to plasma membrane transport vesicle"/>
    <property type="evidence" value="ECO:0007669"/>
    <property type="project" value="TreeGrafter"/>
</dbReference>
<feature type="compositionally biased region" description="Acidic residues" evidence="4">
    <location>
        <begin position="92"/>
        <end position="104"/>
    </location>
</feature>
<dbReference type="Pfam" id="PF06428">
    <property type="entry name" value="Sec2p"/>
    <property type="match status" value="1"/>
</dbReference>
<evidence type="ECO:0000256" key="2">
    <source>
        <dbReference type="ARBA" id="ARBA00025794"/>
    </source>
</evidence>
<dbReference type="Gene3D" id="1.20.5.4880">
    <property type="match status" value="1"/>
</dbReference>
<dbReference type="KEGG" id="fas:105271186"/>
<name>A0A9R1U863_9HYME</name>
<gene>
    <name evidence="7 8" type="primary">LOC105271186</name>
</gene>
<dbReference type="Pfam" id="PF25555">
    <property type="entry name" value="RAB3A-like_C"/>
    <property type="match status" value="1"/>
</dbReference>
<accession>A0A9R1U863</accession>
<feature type="compositionally biased region" description="Polar residues" evidence="4">
    <location>
        <begin position="108"/>
        <end position="117"/>
    </location>
</feature>
<evidence type="ECO:0000256" key="1">
    <source>
        <dbReference type="ARBA" id="ARBA00023054"/>
    </source>
</evidence>
<accession>A0A9R1TKF5</accession>
<keyword evidence="1 3" id="KW-0175">Coiled coil</keyword>
<dbReference type="RefSeq" id="XP_011310869.1">
    <property type="nucleotide sequence ID" value="XM_011312567.1"/>
</dbReference>
<dbReference type="Proteomes" id="UP000694866">
    <property type="component" value="Unplaced"/>
</dbReference>
<organism evidence="6 7">
    <name type="scientific">Fopius arisanus</name>
    <dbReference type="NCBI Taxonomy" id="64838"/>
    <lineage>
        <taxon>Eukaryota</taxon>
        <taxon>Metazoa</taxon>
        <taxon>Ecdysozoa</taxon>
        <taxon>Arthropoda</taxon>
        <taxon>Hexapoda</taxon>
        <taxon>Insecta</taxon>
        <taxon>Pterygota</taxon>
        <taxon>Neoptera</taxon>
        <taxon>Endopterygota</taxon>
        <taxon>Hymenoptera</taxon>
        <taxon>Apocrita</taxon>
        <taxon>Ichneumonoidea</taxon>
        <taxon>Braconidae</taxon>
        <taxon>Opiinae</taxon>
        <taxon>Fopius</taxon>
    </lineage>
</organism>
<dbReference type="InterPro" id="IPR040351">
    <property type="entry name" value="RAB3IL/RAB3IP/Sec2"/>
</dbReference>
<keyword evidence="6" id="KW-1185">Reference proteome</keyword>
<feature type="domain" description="GDP/GTP exchange factor Sec2 N-terminal" evidence="5">
    <location>
        <begin position="174"/>
        <end position="262"/>
    </location>
</feature>
<feature type="compositionally biased region" description="Polar residues" evidence="4">
    <location>
        <begin position="1"/>
        <end position="19"/>
    </location>
</feature>
<dbReference type="SUPFAM" id="SSF144284">
    <property type="entry name" value="Sec2 N-terminal region"/>
    <property type="match status" value="1"/>
</dbReference>
<dbReference type="GO" id="GO:0005085">
    <property type="term" value="F:guanyl-nucleotide exchange factor activity"/>
    <property type="evidence" value="ECO:0007669"/>
    <property type="project" value="InterPro"/>
</dbReference>
<comment type="similarity">
    <text evidence="2">Belongs to the SEC2 family.</text>
</comment>
<evidence type="ECO:0000256" key="3">
    <source>
        <dbReference type="SAM" id="Coils"/>
    </source>
</evidence>
<dbReference type="AlphaFoldDB" id="A0A9R1U863"/>
<dbReference type="PANTHER" id="PTHR14430:SF0">
    <property type="entry name" value="SEC2P DOMAIN-CONTAINING PROTEIN"/>
    <property type="match status" value="1"/>
</dbReference>
<feature type="region of interest" description="Disordered" evidence="4">
    <location>
        <begin position="85"/>
        <end position="117"/>
    </location>
</feature>
<dbReference type="InterPro" id="IPR009449">
    <property type="entry name" value="Sec2_N"/>
</dbReference>
<evidence type="ECO:0000313" key="8">
    <source>
        <dbReference type="RefSeq" id="XP_011310869.1"/>
    </source>
</evidence>
<dbReference type="GeneID" id="105271186"/>
<dbReference type="GO" id="GO:0006887">
    <property type="term" value="P:exocytosis"/>
    <property type="evidence" value="ECO:0007669"/>
    <property type="project" value="TreeGrafter"/>
</dbReference>
<evidence type="ECO:0000313" key="7">
    <source>
        <dbReference type="RefSeq" id="XP_011310868.1"/>
    </source>
</evidence>
<feature type="coiled-coil region" evidence="3">
    <location>
        <begin position="190"/>
        <end position="217"/>
    </location>
</feature>
<evidence type="ECO:0000259" key="5">
    <source>
        <dbReference type="Pfam" id="PF06428"/>
    </source>
</evidence>
<reference evidence="7 8" key="1">
    <citation type="submission" date="2025-04" db="UniProtKB">
        <authorList>
            <consortium name="RefSeq"/>
        </authorList>
    </citation>
    <scope>IDENTIFICATION</scope>
    <source>
        <strain evidence="7 8">USDA-PBARC FA_bdor</strain>
        <tissue evidence="7 8">Whole organism</tissue>
    </source>
</reference>
<sequence>MKAVEQQPNSMDSSDSVTAGSEYAYRPLTTKHRRAGSTGTTGDEEYTTDEDELYPDEADCTGIAHHQPNPILKSDLARAATDLFGYSSKGEDNEEPTSLFDEDDSNTRPHSSQNGSSAHFMYNEKEFCHKSAYNPTGDEKSETHHLEDVKNEGKVLEFQMNRPVSLTLAPEASNKSSLTPAERNWEKTVAEVKEHAITKLQDELKKAHEELKLKDEEVTRLLRFRQDVETELEELTASLFQEAHNMVREANTRQATAEKLLEESRMKVEVLAAEVVALKTLVLTSTPAQPNPHLHPQIDRSAVRCKSTSSADETGGGGIFTKKHRRSPSHMNLKYGRENSPPESPVKEKGGFGNSEGQSIENSGGRDLDSKDSVDDKGIECERIGKDLGDLGMEIDPRLQEEFLAWKAKPCLSQSDAFVGRVFREDIDLCLDFPNAGLGVRVRDAVLGGVIFIEAVGEKGKLGPQDCALLGVMRLCQHRMRLGDHENQWHTISQVCRNRITAVCDFLNYLRYVERGLVKSSAQDVYWEIARLRKEMVLARLGLPLSS</sequence>
<dbReference type="OrthoDB" id="5560525at2759"/>